<dbReference type="GO" id="GO:0016779">
    <property type="term" value="F:nucleotidyltransferase activity"/>
    <property type="evidence" value="ECO:0007669"/>
    <property type="project" value="UniProtKB-KW"/>
</dbReference>
<dbReference type="InterPro" id="IPR050385">
    <property type="entry name" value="Archaeal_FAD_synthase"/>
</dbReference>
<dbReference type="Gene3D" id="3.40.50.620">
    <property type="entry name" value="HUPs"/>
    <property type="match status" value="1"/>
</dbReference>
<dbReference type="Pfam" id="PF01467">
    <property type="entry name" value="CTP_transf_like"/>
    <property type="match status" value="1"/>
</dbReference>
<proteinExistence type="predicted"/>
<name>A0A538SL10_UNCEI</name>
<organism evidence="4 5">
    <name type="scientific">Eiseniibacteriota bacterium</name>
    <dbReference type="NCBI Taxonomy" id="2212470"/>
    <lineage>
        <taxon>Bacteria</taxon>
        <taxon>Candidatus Eiseniibacteriota</taxon>
    </lineage>
</organism>
<evidence type="ECO:0000313" key="5">
    <source>
        <dbReference type="Proteomes" id="UP000319829"/>
    </source>
</evidence>
<keyword evidence="1 4" id="KW-0808">Transferase</keyword>
<dbReference type="InterPro" id="IPR014729">
    <property type="entry name" value="Rossmann-like_a/b/a_fold"/>
</dbReference>
<dbReference type="InterPro" id="IPR004821">
    <property type="entry name" value="Cyt_trans-like"/>
</dbReference>
<evidence type="ECO:0000313" key="4">
    <source>
        <dbReference type="EMBL" id="TMQ52041.1"/>
    </source>
</evidence>
<keyword evidence="2 4" id="KW-0548">Nucleotidyltransferase</keyword>
<dbReference type="PANTHER" id="PTHR43793">
    <property type="entry name" value="FAD SYNTHASE"/>
    <property type="match status" value="1"/>
</dbReference>
<dbReference type="EMBL" id="VBOU01000119">
    <property type="protein sequence ID" value="TMQ52041.1"/>
    <property type="molecule type" value="Genomic_DNA"/>
</dbReference>
<feature type="domain" description="Cytidyltransferase-like" evidence="3">
    <location>
        <begin position="26"/>
        <end position="138"/>
    </location>
</feature>
<protein>
    <submittedName>
        <fullName evidence="4">D-glycero-beta-D-manno-heptose 1-phosphate adenylyltransferase</fullName>
    </submittedName>
</protein>
<evidence type="ECO:0000259" key="3">
    <source>
        <dbReference type="Pfam" id="PF01467"/>
    </source>
</evidence>
<accession>A0A538SL10</accession>
<dbReference type="NCBIfam" id="TIGR00125">
    <property type="entry name" value="cyt_tran_rel"/>
    <property type="match status" value="1"/>
</dbReference>
<sequence length="166" mass="18231">MGKILESEALRRAVRSERTAGRRIALANGLFDLLHVGHVRYLQAARREADRLVVAVNSDVSARSLKGPGRPLVPEQERCEILAALDCVDYITVFSERTVESLIRALAPDVHCKGHDYTPETVPERAAVREMGGRVVIVGDTKEHATQDLIRRVLERFGAGPQGGNA</sequence>
<comment type="caution">
    <text evidence="4">The sequence shown here is derived from an EMBL/GenBank/DDBJ whole genome shotgun (WGS) entry which is preliminary data.</text>
</comment>
<reference evidence="4 5" key="1">
    <citation type="journal article" date="2019" name="Nat. Microbiol.">
        <title>Mediterranean grassland soil C-N compound turnover is dependent on rainfall and depth, and is mediated by genomically divergent microorganisms.</title>
        <authorList>
            <person name="Diamond S."/>
            <person name="Andeer P.F."/>
            <person name="Li Z."/>
            <person name="Crits-Christoph A."/>
            <person name="Burstein D."/>
            <person name="Anantharaman K."/>
            <person name="Lane K.R."/>
            <person name="Thomas B.C."/>
            <person name="Pan C."/>
            <person name="Northen T.R."/>
            <person name="Banfield J.F."/>
        </authorList>
    </citation>
    <scope>NUCLEOTIDE SEQUENCE [LARGE SCALE GENOMIC DNA]</scope>
    <source>
        <strain evidence="4">WS_4</strain>
    </source>
</reference>
<gene>
    <name evidence="4" type="ORF">E6K74_12765</name>
</gene>
<evidence type="ECO:0000256" key="1">
    <source>
        <dbReference type="ARBA" id="ARBA00022679"/>
    </source>
</evidence>
<dbReference type="AlphaFoldDB" id="A0A538SL10"/>
<dbReference type="PANTHER" id="PTHR43793:SF2">
    <property type="entry name" value="BIFUNCTIONAL PROTEIN HLDE"/>
    <property type="match status" value="1"/>
</dbReference>
<evidence type="ECO:0000256" key="2">
    <source>
        <dbReference type="ARBA" id="ARBA00022695"/>
    </source>
</evidence>
<dbReference type="SUPFAM" id="SSF52374">
    <property type="entry name" value="Nucleotidylyl transferase"/>
    <property type="match status" value="1"/>
</dbReference>
<dbReference type="Proteomes" id="UP000319829">
    <property type="component" value="Unassembled WGS sequence"/>
</dbReference>